<dbReference type="InterPro" id="IPR041078">
    <property type="entry name" value="Plavaka"/>
</dbReference>
<name>A0A0C3A4W3_9AGAM</name>
<accession>A0A0C3A4W3</accession>
<evidence type="ECO:0000313" key="2">
    <source>
        <dbReference type="Proteomes" id="UP000053989"/>
    </source>
</evidence>
<keyword evidence="2" id="KW-1185">Reference proteome</keyword>
<protein>
    <submittedName>
        <fullName evidence="1">Uncharacterized protein</fullName>
    </submittedName>
</protein>
<sequence>NPFHPYLNESSWHIGDWYWNEGTQKSKQSFKSLVGIITSADFQSEDLHHTNWVVINRQLGSLGPILEPPQITSNTEEWQAEDSGWMRRSITISVPFPQRFLHPGPKNYTISNFYHWSLLSIIRKTLSDPARCRSFHFEPYLLRWQHSRGVNDIGVYGEIFSSQAFITAHRELQDIQLDPTGCSLLRRIVTLMFWSDATQLTFFGDAKLWLLYVYFGNELKYQRCTPTANLCSHAAYFQTICVSCFMTIQI</sequence>
<proteinExistence type="predicted"/>
<feature type="non-terminal residue" evidence="1">
    <location>
        <position position="1"/>
    </location>
</feature>
<gene>
    <name evidence="1" type="ORF">SCLCIDRAFT_125682</name>
</gene>
<dbReference type="STRING" id="1036808.A0A0C3A4W3"/>
<evidence type="ECO:0000313" key="1">
    <source>
        <dbReference type="EMBL" id="KIM59742.1"/>
    </source>
</evidence>
<dbReference type="Pfam" id="PF18759">
    <property type="entry name" value="Plavaka"/>
    <property type="match status" value="1"/>
</dbReference>
<dbReference type="InParanoid" id="A0A0C3A4W3"/>
<reference evidence="1 2" key="1">
    <citation type="submission" date="2014-04" db="EMBL/GenBank/DDBJ databases">
        <authorList>
            <consortium name="DOE Joint Genome Institute"/>
            <person name="Kuo A."/>
            <person name="Kohler A."/>
            <person name="Nagy L.G."/>
            <person name="Floudas D."/>
            <person name="Copeland A."/>
            <person name="Barry K.W."/>
            <person name="Cichocki N."/>
            <person name="Veneault-Fourrey C."/>
            <person name="LaButti K."/>
            <person name="Lindquist E.A."/>
            <person name="Lipzen A."/>
            <person name="Lundell T."/>
            <person name="Morin E."/>
            <person name="Murat C."/>
            <person name="Sun H."/>
            <person name="Tunlid A."/>
            <person name="Henrissat B."/>
            <person name="Grigoriev I.V."/>
            <person name="Hibbett D.S."/>
            <person name="Martin F."/>
            <person name="Nordberg H.P."/>
            <person name="Cantor M.N."/>
            <person name="Hua S.X."/>
        </authorList>
    </citation>
    <scope>NUCLEOTIDE SEQUENCE [LARGE SCALE GENOMIC DNA]</scope>
    <source>
        <strain evidence="1 2">Foug A</strain>
    </source>
</reference>
<dbReference type="Proteomes" id="UP000053989">
    <property type="component" value="Unassembled WGS sequence"/>
</dbReference>
<dbReference type="EMBL" id="KN822070">
    <property type="protein sequence ID" value="KIM59742.1"/>
    <property type="molecule type" value="Genomic_DNA"/>
</dbReference>
<dbReference type="AlphaFoldDB" id="A0A0C3A4W3"/>
<organism evidence="1 2">
    <name type="scientific">Scleroderma citrinum Foug A</name>
    <dbReference type="NCBI Taxonomy" id="1036808"/>
    <lineage>
        <taxon>Eukaryota</taxon>
        <taxon>Fungi</taxon>
        <taxon>Dikarya</taxon>
        <taxon>Basidiomycota</taxon>
        <taxon>Agaricomycotina</taxon>
        <taxon>Agaricomycetes</taxon>
        <taxon>Agaricomycetidae</taxon>
        <taxon>Boletales</taxon>
        <taxon>Sclerodermatineae</taxon>
        <taxon>Sclerodermataceae</taxon>
        <taxon>Scleroderma</taxon>
    </lineage>
</organism>
<dbReference type="HOGENOM" id="CLU_042836_1_1_1"/>
<reference evidence="2" key="2">
    <citation type="submission" date="2015-01" db="EMBL/GenBank/DDBJ databases">
        <title>Evolutionary Origins and Diversification of the Mycorrhizal Mutualists.</title>
        <authorList>
            <consortium name="DOE Joint Genome Institute"/>
            <consortium name="Mycorrhizal Genomics Consortium"/>
            <person name="Kohler A."/>
            <person name="Kuo A."/>
            <person name="Nagy L.G."/>
            <person name="Floudas D."/>
            <person name="Copeland A."/>
            <person name="Barry K.W."/>
            <person name="Cichocki N."/>
            <person name="Veneault-Fourrey C."/>
            <person name="LaButti K."/>
            <person name="Lindquist E.A."/>
            <person name="Lipzen A."/>
            <person name="Lundell T."/>
            <person name="Morin E."/>
            <person name="Murat C."/>
            <person name="Riley R."/>
            <person name="Ohm R."/>
            <person name="Sun H."/>
            <person name="Tunlid A."/>
            <person name="Henrissat B."/>
            <person name="Grigoriev I.V."/>
            <person name="Hibbett D.S."/>
            <person name="Martin F."/>
        </authorList>
    </citation>
    <scope>NUCLEOTIDE SEQUENCE [LARGE SCALE GENOMIC DNA]</scope>
    <source>
        <strain evidence="2">Foug A</strain>
    </source>
</reference>
<dbReference type="OrthoDB" id="3208495at2759"/>